<reference evidence="2 3" key="1">
    <citation type="submission" date="2016-09" db="EMBL/GenBank/DDBJ databases">
        <authorList>
            <person name="Capua I."/>
            <person name="De Benedictis P."/>
            <person name="Joannis T."/>
            <person name="Lombin L.H."/>
            <person name="Cattoli G."/>
        </authorList>
    </citation>
    <scope>NUCLEOTIDE SEQUENCE [LARGE SCALE GENOMIC DNA]</scope>
    <source>
        <strain evidence="2 3">GluBS11</strain>
    </source>
</reference>
<protein>
    <submittedName>
        <fullName evidence="2">Uncharacterized protein</fullName>
    </submittedName>
</protein>
<name>A0A1D3TZ35_9FIRM</name>
<dbReference type="AlphaFoldDB" id="A0A1D3TZ35"/>
<keyword evidence="1" id="KW-1133">Transmembrane helix</keyword>
<gene>
    <name evidence="2" type="ORF">SAMN05421730_10596</name>
</gene>
<organism evidence="2 3">
    <name type="scientific">Anaerobium acetethylicum</name>
    <dbReference type="NCBI Taxonomy" id="1619234"/>
    <lineage>
        <taxon>Bacteria</taxon>
        <taxon>Bacillati</taxon>
        <taxon>Bacillota</taxon>
        <taxon>Clostridia</taxon>
        <taxon>Lachnospirales</taxon>
        <taxon>Lachnospiraceae</taxon>
        <taxon>Anaerobium</taxon>
    </lineage>
</organism>
<evidence type="ECO:0000313" key="3">
    <source>
        <dbReference type="Proteomes" id="UP000199315"/>
    </source>
</evidence>
<keyword evidence="1" id="KW-0812">Transmembrane</keyword>
<keyword evidence="1" id="KW-0472">Membrane</keyword>
<dbReference type="EMBL" id="FMKA01000059">
    <property type="protein sequence ID" value="SCP99784.1"/>
    <property type="molecule type" value="Genomic_DNA"/>
</dbReference>
<dbReference type="Proteomes" id="UP000199315">
    <property type="component" value="Unassembled WGS sequence"/>
</dbReference>
<keyword evidence="3" id="KW-1185">Reference proteome</keyword>
<dbReference type="STRING" id="1619234.SAMN05421730_10596"/>
<evidence type="ECO:0000313" key="2">
    <source>
        <dbReference type="EMBL" id="SCP99784.1"/>
    </source>
</evidence>
<sequence>MRNSKIENTDKQAVDQPEVSVDVKVEIDAAKIVRCICVASVLIVSIVMGIRCYEKNLDSVK</sequence>
<feature type="transmembrane region" description="Helical" evidence="1">
    <location>
        <begin position="31"/>
        <end position="53"/>
    </location>
</feature>
<evidence type="ECO:0000256" key="1">
    <source>
        <dbReference type="SAM" id="Phobius"/>
    </source>
</evidence>
<accession>A0A1D3TZ35</accession>
<proteinExistence type="predicted"/>
<dbReference type="RefSeq" id="WP_091237036.1">
    <property type="nucleotide sequence ID" value="NZ_FMKA01000059.1"/>
</dbReference>